<organism evidence="7 8">
    <name type="scientific">Paracoccus haematequi</name>
    <dbReference type="NCBI Taxonomy" id="2491866"/>
    <lineage>
        <taxon>Bacteria</taxon>
        <taxon>Pseudomonadati</taxon>
        <taxon>Pseudomonadota</taxon>
        <taxon>Alphaproteobacteria</taxon>
        <taxon>Rhodobacterales</taxon>
        <taxon>Paracoccaceae</taxon>
        <taxon>Paracoccus</taxon>
    </lineage>
</organism>
<dbReference type="InterPro" id="IPR029035">
    <property type="entry name" value="DHS-like_NAD/FAD-binding_dom"/>
</dbReference>
<dbReference type="EC" id="2.2.1.6" evidence="7"/>
<keyword evidence="2 3" id="KW-0786">Thiamine pyrophosphate</keyword>
<dbReference type="InterPro" id="IPR012001">
    <property type="entry name" value="Thiamin_PyroP_enz_TPP-bd_dom"/>
</dbReference>
<dbReference type="GO" id="GO:0005948">
    <property type="term" value="C:acetolactate synthase complex"/>
    <property type="evidence" value="ECO:0007669"/>
    <property type="project" value="TreeGrafter"/>
</dbReference>
<dbReference type="Gene3D" id="3.40.50.1220">
    <property type="entry name" value="TPP-binding domain"/>
    <property type="match status" value="1"/>
</dbReference>
<accession>A0A447IMI4</accession>
<evidence type="ECO:0000256" key="1">
    <source>
        <dbReference type="ARBA" id="ARBA00007812"/>
    </source>
</evidence>
<dbReference type="GO" id="GO:0000287">
    <property type="term" value="F:magnesium ion binding"/>
    <property type="evidence" value="ECO:0007669"/>
    <property type="project" value="InterPro"/>
</dbReference>
<dbReference type="SUPFAM" id="SSF52467">
    <property type="entry name" value="DHS-like NAD/FAD-binding domain"/>
    <property type="match status" value="1"/>
</dbReference>
<dbReference type="InterPro" id="IPR045229">
    <property type="entry name" value="TPP_enz"/>
</dbReference>
<evidence type="ECO:0000259" key="6">
    <source>
        <dbReference type="Pfam" id="PF02776"/>
    </source>
</evidence>
<keyword evidence="8" id="KW-1185">Reference proteome</keyword>
<gene>
    <name evidence="7" type="primary">ilvB1</name>
    <name evidence="7" type="ORF">PARHAE_01936</name>
</gene>
<dbReference type="GO" id="GO:0050660">
    <property type="term" value="F:flavin adenine dinucleotide binding"/>
    <property type="evidence" value="ECO:0007669"/>
    <property type="project" value="TreeGrafter"/>
</dbReference>
<feature type="domain" description="Thiamine pyrophosphate enzyme TPP-binding" evidence="5">
    <location>
        <begin position="393"/>
        <end position="539"/>
    </location>
</feature>
<dbReference type="GO" id="GO:0009099">
    <property type="term" value="P:L-valine biosynthetic process"/>
    <property type="evidence" value="ECO:0007669"/>
    <property type="project" value="TreeGrafter"/>
</dbReference>
<dbReference type="GO" id="GO:0009097">
    <property type="term" value="P:isoleucine biosynthetic process"/>
    <property type="evidence" value="ECO:0007669"/>
    <property type="project" value="TreeGrafter"/>
</dbReference>
<dbReference type="CDD" id="cd07035">
    <property type="entry name" value="TPP_PYR_POX_like"/>
    <property type="match status" value="1"/>
</dbReference>
<dbReference type="PANTHER" id="PTHR18968:SF167">
    <property type="entry name" value="ACETOLACTATE SYNTHASE LARGE SUBUNIT ILVB2-RELATED"/>
    <property type="match status" value="1"/>
</dbReference>
<dbReference type="EMBL" id="UZWE01000029">
    <property type="protein sequence ID" value="VDS08752.1"/>
    <property type="molecule type" value="Genomic_DNA"/>
</dbReference>
<dbReference type="SUPFAM" id="SSF52518">
    <property type="entry name" value="Thiamin diphosphate-binding fold (THDP-binding)"/>
    <property type="match status" value="2"/>
</dbReference>
<dbReference type="InterPro" id="IPR011766">
    <property type="entry name" value="TPP_enzyme_TPP-bd"/>
</dbReference>
<dbReference type="RefSeq" id="WP_126154403.1">
    <property type="nucleotide sequence ID" value="NZ_UZWE01000029.1"/>
</dbReference>
<dbReference type="CDD" id="cd00568">
    <property type="entry name" value="TPP_enzymes"/>
    <property type="match status" value="1"/>
</dbReference>
<evidence type="ECO:0000259" key="4">
    <source>
        <dbReference type="Pfam" id="PF00205"/>
    </source>
</evidence>
<evidence type="ECO:0000256" key="2">
    <source>
        <dbReference type="ARBA" id="ARBA00023052"/>
    </source>
</evidence>
<dbReference type="GO" id="GO:0003984">
    <property type="term" value="F:acetolactate synthase activity"/>
    <property type="evidence" value="ECO:0007669"/>
    <property type="project" value="UniProtKB-EC"/>
</dbReference>
<dbReference type="PANTHER" id="PTHR18968">
    <property type="entry name" value="THIAMINE PYROPHOSPHATE ENZYMES"/>
    <property type="match status" value="1"/>
</dbReference>
<dbReference type="InterPro" id="IPR012000">
    <property type="entry name" value="Thiamin_PyroP_enz_cen_dom"/>
</dbReference>
<dbReference type="Gene3D" id="3.40.50.970">
    <property type="match status" value="2"/>
</dbReference>
<evidence type="ECO:0000313" key="7">
    <source>
        <dbReference type="EMBL" id="VDS08752.1"/>
    </source>
</evidence>
<evidence type="ECO:0000256" key="3">
    <source>
        <dbReference type="RuleBase" id="RU362132"/>
    </source>
</evidence>
<dbReference type="Pfam" id="PF00205">
    <property type="entry name" value="TPP_enzyme_M"/>
    <property type="match status" value="1"/>
</dbReference>
<dbReference type="GO" id="GO:0030976">
    <property type="term" value="F:thiamine pyrophosphate binding"/>
    <property type="evidence" value="ECO:0007669"/>
    <property type="project" value="InterPro"/>
</dbReference>
<dbReference type="AlphaFoldDB" id="A0A447IMI4"/>
<dbReference type="Pfam" id="PF02775">
    <property type="entry name" value="TPP_enzyme_C"/>
    <property type="match status" value="1"/>
</dbReference>
<protein>
    <submittedName>
        <fullName evidence="7">Acetolactate synthase large subunit IlvB1</fullName>
        <ecNumber evidence="7">2.2.1.6</ecNumber>
    </submittedName>
</protein>
<evidence type="ECO:0000259" key="5">
    <source>
        <dbReference type="Pfam" id="PF02775"/>
    </source>
</evidence>
<feature type="domain" description="Thiamine pyrophosphate enzyme central" evidence="4">
    <location>
        <begin position="194"/>
        <end position="326"/>
    </location>
</feature>
<dbReference type="Proteomes" id="UP000270743">
    <property type="component" value="Unassembled WGS sequence"/>
</dbReference>
<dbReference type="OrthoDB" id="4494979at2"/>
<proteinExistence type="inferred from homology"/>
<feature type="domain" description="Thiamine pyrophosphate enzyme N-terminal TPP-binding" evidence="6">
    <location>
        <begin position="9"/>
        <end position="121"/>
    </location>
</feature>
<name>A0A447IMI4_9RHOB</name>
<evidence type="ECO:0000313" key="8">
    <source>
        <dbReference type="Proteomes" id="UP000270743"/>
    </source>
</evidence>
<dbReference type="Pfam" id="PF02776">
    <property type="entry name" value="TPP_enzyme_N"/>
    <property type="match status" value="1"/>
</dbReference>
<keyword evidence="7" id="KW-0808">Transferase</keyword>
<sequence length="549" mass="57599">MQHASPNATVHQVLAGSLIKLGVSDLFGLVGDANLFMVKSYIETGHGRYIPLTHEANAVLAAVGYAQVSGRIGVATITHGPALTNVVTALVEGVRAGVPLVVLCGDTPPGDLQHLQNIDQREVVASTGAGFVEMRAPHTAVVDLERAFRLAAHQRRPVVFNMRVDLQWQVADAGQPSPVLPPELPRASAAFEPLEEAAGMLASARRPLILAGRGAISAEARDAILALARRIEAPVATTLKAQGLFDGEPFNLGICGGLSHPAAIDAIMKSDCILAFGASLSKHTTENGAYLQGKRVIQILPDIQENFRMDRPDLQLIGDPALTANAIVKLLDMAEIPGSGATDEDLRAALEAEARNFAVLPAAGVTAPGTVDMAWALRRLHQALPEDRVLVADLGRFVTTAWRNLPVNNPLNLVYTCHFGGIGCGLGQLVGAATAADGRKTVLVAGDGGFLLSGLGELATLKRQNANTVIIVCNDGSYGAEHVQLASRGMDVAVSMIDPPDFAAVAAAMGLRAQRVSDADSLARAAALVKESSDPVLIDLRLDADKIEM</sequence>
<reference evidence="7 8" key="1">
    <citation type="submission" date="2018-12" db="EMBL/GenBank/DDBJ databases">
        <authorList>
            <person name="Criscuolo A."/>
        </authorList>
    </citation>
    <scope>NUCLEOTIDE SEQUENCE [LARGE SCALE GENOMIC DNA]</scope>
    <source>
        <strain evidence="7">ACIP1116241</strain>
    </source>
</reference>
<comment type="similarity">
    <text evidence="1 3">Belongs to the TPP enzyme family.</text>
</comment>
<dbReference type="InterPro" id="IPR029061">
    <property type="entry name" value="THDP-binding"/>
</dbReference>